<organism evidence="2 3">
    <name type="scientific">Aphis craccivora</name>
    <name type="common">Cowpea aphid</name>
    <dbReference type="NCBI Taxonomy" id="307492"/>
    <lineage>
        <taxon>Eukaryota</taxon>
        <taxon>Metazoa</taxon>
        <taxon>Ecdysozoa</taxon>
        <taxon>Arthropoda</taxon>
        <taxon>Hexapoda</taxon>
        <taxon>Insecta</taxon>
        <taxon>Pterygota</taxon>
        <taxon>Neoptera</taxon>
        <taxon>Paraneoptera</taxon>
        <taxon>Hemiptera</taxon>
        <taxon>Sternorrhyncha</taxon>
        <taxon>Aphidomorpha</taxon>
        <taxon>Aphidoidea</taxon>
        <taxon>Aphididae</taxon>
        <taxon>Aphidini</taxon>
        <taxon>Aphis</taxon>
        <taxon>Aphis</taxon>
    </lineage>
</organism>
<name>A0A6G0Z4L7_APHCR</name>
<sequence>MYGVHRRLVLHHLCLQLFTWKIITYIQIKLNEKCYSRLHFQIFYPDTTRFIDTSFLAIRIAFSNIFIKYTFIIILLELYNFTFKYFIFLIRLGRIPINGTRSFDNYIDLLVDIRILKTVFKTQYNTSTQCSHPIRTKIKLRFMNTLFTNTNQSRVSNSQYDCYLTYERIVNLIGYRYFEIKIYIHNITPIKNEITFYSKNTILPVKNLKLKVQNDKNHSQGNFEDADYIFLNVQRNEFFVLIHLNVISHSHDGTAVMSGQLGGDQTKIKEVYLTLTFTHYKYNTPFHFVVIEIYIYI</sequence>
<keyword evidence="1" id="KW-0812">Transmembrane</keyword>
<evidence type="ECO:0000256" key="1">
    <source>
        <dbReference type="SAM" id="Phobius"/>
    </source>
</evidence>
<dbReference type="EMBL" id="VUJU01001372">
    <property type="protein sequence ID" value="KAF0765571.1"/>
    <property type="molecule type" value="Genomic_DNA"/>
</dbReference>
<keyword evidence="3" id="KW-1185">Reference proteome</keyword>
<reference evidence="2 3" key="1">
    <citation type="submission" date="2019-08" db="EMBL/GenBank/DDBJ databases">
        <title>Whole genome of Aphis craccivora.</title>
        <authorList>
            <person name="Voronova N.V."/>
            <person name="Shulinski R.S."/>
            <person name="Bandarenka Y.V."/>
            <person name="Zhorov D.G."/>
            <person name="Warner D."/>
        </authorList>
    </citation>
    <scope>NUCLEOTIDE SEQUENCE [LARGE SCALE GENOMIC DNA]</scope>
    <source>
        <strain evidence="2">180601</strain>
        <tissue evidence="2">Whole Body</tissue>
    </source>
</reference>
<comment type="caution">
    <text evidence="2">The sequence shown here is derived from an EMBL/GenBank/DDBJ whole genome shotgun (WGS) entry which is preliminary data.</text>
</comment>
<evidence type="ECO:0000313" key="3">
    <source>
        <dbReference type="Proteomes" id="UP000478052"/>
    </source>
</evidence>
<evidence type="ECO:0000313" key="2">
    <source>
        <dbReference type="EMBL" id="KAF0765571.1"/>
    </source>
</evidence>
<accession>A0A6G0Z4L7</accession>
<protein>
    <submittedName>
        <fullName evidence="2">TTF-type domain-containing protein</fullName>
    </submittedName>
</protein>
<gene>
    <name evidence="2" type="ORF">FWK35_00012667</name>
</gene>
<keyword evidence="1" id="KW-0472">Membrane</keyword>
<feature type="transmembrane region" description="Helical" evidence="1">
    <location>
        <begin position="56"/>
        <end position="79"/>
    </location>
</feature>
<keyword evidence="1" id="KW-1133">Transmembrane helix</keyword>
<dbReference type="Proteomes" id="UP000478052">
    <property type="component" value="Unassembled WGS sequence"/>
</dbReference>
<dbReference type="AlphaFoldDB" id="A0A6G0Z4L7"/>
<proteinExistence type="predicted"/>